<reference evidence="1 2" key="1">
    <citation type="submission" date="2024-03" db="EMBL/GenBank/DDBJ databases">
        <title>Sequence of Lycoming College Course Isolates.</title>
        <authorList>
            <person name="Plotts O."/>
            <person name="Newman J."/>
        </authorList>
    </citation>
    <scope>NUCLEOTIDE SEQUENCE [LARGE SCALE GENOMIC DNA]</scope>
    <source>
        <strain evidence="1 2">CJB-3</strain>
    </source>
</reference>
<evidence type="ECO:0000313" key="1">
    <source>
        <dbReference type="EMBL" id="MEJ2903654.1"/>
    </source>
</evidence>
<protein>
    <submittedName>
        <fullName evidence="1">Uncharacterized protein</fullName>
    </submittedName>
</protein>
<dbReference type="Proteomes" id="UP001378956">
    <property type="component" value="Unassembled WGS sequence"/>
</dbReference>
<proteinExistence type="predicted"/>
<accession>A0ABU8NP01</accession>
<gene>
    <name evidence="1" type="ORF">WAE58_14505</name>
</gene>
<comment type="caution">
    <text evidence="1">The sequence shown here is derived from an EMBL/GenBank/DDBJ whole genome shotgun (WGS) entry which is preliminary data.</text>
</comment>
<dbReference type="EMBL" id="JBBEUB010000004">
    <property type="protein sequence ID" value="MEJ2903654.1"/>
    <property type="molecule type" value="Genomic_DNA"/>
</dbReference>
<sequence length="202" mass="23382">MLQNRVDPYGNLIKSPARGTFMGNRGLLHNEKQEIRRLFKLTAWITCVLEFKDRKRPVMAPGQYTELFFLDEPTSFAAGHRPCFECRRAEATAFKTFWLKGNPEYGFNAKTPIKAIDDILQQERIDQNNKKVTFLEYPDALPDGTFIIFKNEPYLIRNGMMYLWSVEGYGIAKLLPKEKLSVLTPKSVVKTFRTGYLPSFIE</sequence>
<dbReference type="RefSeq" id="WP_172660186.1">
    <property type="nucleotide sequence ID" value="NZ_CBFGNQ010000015.1"/>
</dbReference>
<evidence type="ECO:0000313" key="2">
    <source>
        <dbReference type="Proteomes" id="UP001378956"/>
    </source>
</evidence>
<organism evidence="1 2">
    <name type="scientific">Pedobacter panaciterrae</name>
    <dbReference type="NCBI Taxonomy" id="363849"/>
    <lineage>
        <taxon>Bacteria</taxon>
        <taxon>Pseudomonadati</taxon>
        <taxon>Bacteroidota</taxon>
        <taxon>Sphingobacteriia</taxon>
        <taxon>Sphingobacteriales</taxon>
        <taxon>Sphingobacteriaceae</taxon>
        <taxon>Pedobacter</taxon>
    </lineage>
</organism>
<keyword evidence="2" id="KW-1185">Reference proteome</keyword>
<name>A0ABU8NP01_9SPHI</name>